<dbReference type="GO" id="GO:0000166">
    <property type="term" value="F:nucleotide binding"/>
    <property type="evidence" value="ECO:0007669"/>
    <property type="project" value="UniProtKB-KW"/>
</dbReference>
<evidence type="ECO:0000313" key="10">
    <source>
        <dbReference type="EMBL" id="CCF85631.1"/>
    </source>
</evidence>
<evidence type="ECO:0000256" key="1">
    <source>
        <dbReference type="ARBA" id="ARBA00004236"/>
    </source>
</evidence>
<protein>
    <recommendedName>
        <fullName evidence="9">Pycsar effector protein domain-containing protein</fullName>
    </recommendedName>
</protein>
<dbReference type="EMBL" id="CAGS01000475">
    <property type="protein sequence ID" value="CCF85631.1"/>
    <property type="molecule type" value="Genomic_DNA"/>
</dbReference>
<evidence type="ECO:0000256" key="8">
    <source>
        <dbReference type="SAM" id="Phobius"/>
    </source>
</evidence>
<comment type="caution">
    <text evidence="10">The sequence shown here is derived from an EMBL/GenBank/DDBJ whole genome shotgun (WGS) entry which is preliminary data.</text>
</comment>
<feature type="domain" description="Pycsar effector protein" evidence="9">
    <location>
        <begin position="16"/>
        <end position="177"/>
    </location>
</feature>
<feature type="transmembrane region" description="Helical" evidence="8">
    <location>
        <begin position="64"/>
        <end position="86"/>
    </location>
</feature>
<keyword evidence="3 8" id="KW-0812">Transmembrane</keyword>
<evidence type="ECO:0000256" key="7">
    <source>
        <dbReference type="ARBA" id="ARBA00023136"/>
    </source>
</evidence>
<keyword evidence="6" id="KW-0051">Antiviral defense</keyword>
<evidence type="ECO:0000256" key="5">
    <source>
        <dbReference type="ARBA" id="ARBA00022989"/>
    </source>
</evidence>
<keyword evidence="7 8" id="KW-0472">Membrane</keyword>
<comment type="subcellular location">
    <subcellularLocation>
        <location evidence="1">Cell membrane</location>
    </subcellularLocation>
</comment>
<evidence type="ECO:0000256" key="3">
    <source>
        <dbReference type="ARBA" id="ARBA00022692"/>
    </source>
</evidence>
<feature type="transmembrane region" description="Helical" evidence="8">
    <location>
        <begin position="33"/>
        <end position="58"/>
    </location>
</feature>
<organism evidence="10 11">
    <name type="scientific">Nitrolancea hollandica Lb</name>
    <dbReference type="NCBI Taxonomy" id="1129897"/>
    <lineage>
        <taxon>Bacteria</taxon>
        <taxon>Pseudomonadati</taxon>
        <taxon>Thermomicrobiota</taxon>
        <taxon>Thermomicrobia</taxon>
        <taxon>Sphaerobacterales</taxon>
        <taxon>Sphaerobacterineae</taxon>
        <taxon>Sphaerobacteraceae</taxon>
        <taxon>Nitrolancea</taxon>
    </lineage>
</organism>
<keyword evidence="2" id="KW-1003">Cell membrane</keyword>
<dbReference type="Pfam" id="PF18967">
    <property type="entry name" value="PycTM"/>
    <property type="match status" value="1"/>
</dbReference>
<accession>I4ELR9</accession>
<evidence type="ECO:0000313" key="11">
    <source>
        <dbReference type="Proteomes" id="UP000004221"/>
    </source>
</evidence>
<dbReference type="GO" id="GO:0005886">
    <property type="term" value="C:plasma membrane"/>
    <property type="evidence" value="ECO:0007669"/>
    <property type="project" value="UniProtKB-SubCell"/>
</dbReference>
<reference evidence="10 11" key="1">
    <citation type="journal article" date="2012" name="ISME J.">
        <title>Nitrification expanded: discovery, physiology and genomics of a nitrite-oxidizing bacterium from the phylum Chloroflexi.</title>
        <authorList>
            <person name="Sorokin D.Y."/>
            <person name="Lucker S."/>
            <person name="Vejmelkova D."/>
            <person name="Kostrikina N.A."/>
            <person name="Kleerebezem R."/>
            <person name="Rijpstra W.I."/>
            <person name="Damste J.S."/>
            <person name="Le Paslier D."/>
            <person name="Muyzer G."/>
            <person name="Wagner M."/>
            <person name="van Loosdrecht M.C."/>
            <person name="Daims H."/>
        </authorList>
    </citation>
    <scope>NUCLEOTIDE SEQUENCE [LARGE SCALE GENOMIC DNA]</scope>
    <source>
        <strain evidence="11">none</strain>
    </source>
</reference>
<evidence type="ECO:0000256" key="4">
    <source>
        <dbReference type="ARBA" id="ARBA00022741"/>
    </source>
</evidence>
<dbReference type="AlphaFoldDB" id="I4ELR9"/>
<dbReference type="InterPro" id="IPR043760">
    <property type="entry name" value="PycTM_dom"/>
</dbReference>
<keyword evidence="4" id="KW-0547">Nucleotide-binding</keyword>
<gene>
    <name evidence="10" type="ORF">NITHO_5260002</name>
</gene>
<proteinExistence type="predicted"/>
<evidence type="ECO:0000256" key="2">
    <source>
        <dbReference type="ARBA" id="ARBA00022475"/>
    </source>
</evidence>
<keyword evidence="11" id="KW-1185">Reference proteome</keyword>
<feature type="transmembrane region" description="Helical" evidence="8">
    <location>
        <begin position="160"/>
        <end position="183"/>
    </location>
</feature>
<dbReference type="GO" id="GO:0051607">
    <property type="term" value="P:defense response to virus"/>
    <property type="evidence" value="ECO:0007669"/>
    <property type="project" value="UniProtKB-KW"/>
</dbReference>
<evidence type="ECO:0000256" key="6">
    <source>
        <dbReference type="ARBA" id="ARBA00023118"/>
    </source>
</evidence>
<evidence type="ECO:0000259" key="9">
    <source>
        <dbReference type="Pfam" id="PF18967"/>
    </source>
</evidence>
<keyword evidence="5 8" id="KW-1133">Transmembrane helix</keyword>
<dbReference type="Proteomes" id="UP000004221">
    <property type="component" value="Unassembled WGS sequence"/>
</dbReference>
<sequence length="184" mass="20034">MSENLDTTLVRIEASYRNLDQVIGWIGNADNKALILLAFHGAVIAGGAAIFPAALQSLLEQLSVWMRILVIGPLVAFGVCFLVSVLRASRAIVPDVTTSEQSIGQHSPFFFGSVAGMTLDDFRARMYALDPKSLEEELIKNTYVIAGIAARKFCDVKAALYFLLLALVFLLVAIVIATVFLVVW</sequence>
<name>I4ELR9_9BACT</name>